<evidence type="ECO:0000256" key="1">
    <source>
        <dbReference type="ARBA" id="ARBA00007228"/>
    </source>
</evidence>
<dbReference type="PANTHER" id="PTHR12029:SF11">
    <property type="entry name" value="METHYLTRANSFERASE TARBP1-RELATED"/>
    <property type="match status" value="1"/>
</dbReference>
<dbReference type="Gene3D" id="3.40.1280.10">
    <property type="match status" value="1"/>
</dbReference>
<evidence type="ECO:0000256" key="2">
    <source>
        <dbReference type="ARBA" id="ARBA00011407"/>
    </source>
</evidence>
<evidence type="ECO:0000256" key="8">
    <source>
        <dbReference type="ARBA" id="ARBA00093266"/>
    </source>
</evidence>
<dbReference type="SUPFAM" id="SSF48371">
    <property type="entry name" value="ARM repeat"/>
    <property type="match status" value="1"/>
</dbReference>
<dbReference type="GeneTree" id="ENSGT00390000003939"/>
<reference evidence="15" key="3">
    <citation type="submission" date="2025-09" db="UniProtKB">
        <authorList>
            <consortium name="Ensembl"/>
        </authorList>
    </citation>
    <scope>IDENTIFICATION</scope>
</reference>
<evidence type="ECO:0000313" key="15">
    <source>
        <dbReference type="Ensembl" id="ENSSHBP00005009094.1"/>
    </source>
</evidence>
<evidence type="ECO:0000256" key="4">
    <source>
        <dbReference type="ARBA" id="ARBA00022679"/>
    </source>
</evidence>
<accession>A0A672U4M4</accession>
<feature type="domain" description="tRNA/rRNA methyltransferase SpoU type" evidence="13">
    <location>
        <begin position="1337"/>
        <end position="1478"/>
    </location>
</feature>
<evidence type="ECO:0000259" key="13">
    <source>
        <dbReference type="Pfam" id="PF00588"/>
    </source>
</evidence>
<dbReference type="InterPro" id="IPR016024">
    <property type="entry name" value="ARM-type_fold"/>
</dbReference>
<keyword evidence="5" id="KW-0949">S-adenosyl-L-methionine</keyword>
<comment type="subunit">
    <text evidence="2">Monomer and homodimer.</text>
</comment>
<dbReference type="InterPro" id="IPR029028">
    <property type="entry name" value="Alpha/beta_knot_MTases"/>
</dbReference>
<dbReference type="InterPro" id="IPR025806">
    <property type="entry name" value="TARBP1"/>
</dbReference>
<dbReference type="GO" id="GO:0141100">
    <property type="term" value="F:tRNA (guanine(18)-2'-O)-methyltransferase activity"/>
    <property type="evidence" value="ECO:0007669"/>
    <property type="project" value="UniProtKB-EC"/>
</dbReference>
<keyword evidence="7" id="KW-0007">Acetylation</keyword>
<sequence length="1491" mass="168506">MEVVLADALLARCGDPCALLRAVCAPLCAERAEALRLLLQRLAAVAPPPGEAEALRRAAWEVALERCRPLLRGGEAAAAGCGERLRVARAARGALRHCVQLCGAPLAARLACDALAELAAGGGAGAEAAVEALVAAAPRLEEPALVARCVAAALALVREEGEGEAVAALVAGRLLPALGGNGTALRYVWDGLLGAGGTPRAGRALLALSALADALLPRGAPGPGLDARLCPRFWRVVQQGLTERDGLCRKRARYLLKRALDLSGGQRAQLRCPTDGGDESSLFWWSAEENEKLLQFWETYILIMETLEGNQIHVIKPVLPKLNSLFEHAISGEGGYWLFHPSWHMCIYKRMFESENKTLTKEGILHFLELYETKHLPNSLGFSEFVIGPLMDALSESSLYSRTPGQLMGACPPLGMRLQKFLATYIMLLPGEEKGSFLLKFIQKMTSRHWCAVPVLFLSMALAYIPECKVLGTEGLHALRDVLQCTMITHQILLRGAAQCCLLQTAMHLTDVEKVSLPEVSSFLLSLRPEESLRRDTMLWMEVRTEAGFMFIKHFLIPIQMHVLLFGKSNIEWIELEAFLNPLLDVLMKLGSNAYIPTLKTDKSLQLLLKLLQTRSLKCSNTQDGYLTKTKVLTVLRLYCQINTSLEVLNVKIGDLDRCDLYLALIPEMVNLCLQVSWKKVPYIKNFILSLTNASIRNLQERNCEEEPKLQEQIKKVASMASLTAVCELMDRKPEAHLDSLPSVDALKRFISFSQFNDVLKKPSYIGEESRYVCSPLEPVSILVLCEETTSQGWGKIVARYVRDQWICLRFVLNSFPTLGQEHKETSEMSLSTVERSRKVLQSALEALTILPSDQVLPVFDCMKVLVPKLLDSSEPLCIEAFDLAWKIISSLSNTQLIFWSNLKAFVQFIFDTEVLAVAASAKGQAYAKIKEVSFKNTFLGREHEFYLDLKMYFTFYFSFSYCCEFRYKKHICDYACYNFVTNRDDHYVRVCAIKFLCLLDGSNTLHKTFVEDIFIKLLDKDEQVSRSRTRYYANSLQHRIKNRVWQTLLILLPKLDQNFLCGILDKVFQAGFGNNQASVKYFIEWIVIMSLHRYPQFLNKFWDCFCYDEEKLKTSICTFLSVLSHFDIILQNTSEKKPALKKALIVVLQWCFNHNFSVRLYALVALKKIWGMCRMLHVEEFEALTPVIESSLQQVENMHGTGNARRNWQRIQDHFFFATFHPLKDYSLETIFYILPRLSELAEDEWISLSKFDRFTDIPLPPAFQWYHCRTELRDLKPSDWSQQDMGSSSAETDSQTEWTDVQKKIIPWKNSTPSLDLEMVFQDRAAKLGKSNSRLIVVASLIDKPTNLGGLCRTSEIFGASALVVGNLHYVQDKQFQHLSVSAEQWLPLVEVKPCQLVDYLQQKKTEGYTIIGVEQTAKSFDLTEYCFPEKSLLLLGNEHEGIPANLIHHLDVCVEIPQQGIIRSLNVHVSGALLIWEYTRQQVIKQKQ</sequence>
<reference evidence="15 16" key="1">
    <citation type="submission" date="2019-11" db="EMBL/GenBank/DDBJ databases">
        <title>Strigops habroptila (kakapo) genome, bStrHab1, primary haplotype, v2.</title>
        <authorList>
            <person name="Jarvis E.D."/>
            <person name="Howard J."/>
            <person name="Rhie A."/>
            <person name="Phillippy A."/>
            <person name="Korlach J."/>
            <person name="Digby A."/>
            <person name="Iorns D."/>
            <person name="Eason D."/>
            <person name="Robertson B."/>
            <person name="Raemaekers T."/>
            <person name="Howe K."/>
            <person name="Lewin H."/>
            <person name="Damas J."/>
            <person name="Hastie A."/>
            <person name="Tracey A."/>
            <person name="Chow W."/>
            <person name="Fedrigo O."/>
        </authorList>
    </citation>
    <scope>NUCLEOTIDE SEQUENCE [LARGE SCALE GENOMIC DNA]</scope>
</reference>
<evidence type="ECO:0000256" key="6">
    <source>
        <dbReference type="ARBA" id="ARBA00022884"/>
    </source>
</evidence>
<dbReference type="PROSITE" id="PS51624">
    <property type="entry name" value="SAM_MT_TRMH_2"/>
    <property type="match status" value="1"/>
</dbReference>
<evidence type="ECO:0000256" key="7">
    <source>
        <dbReference type="ARBA" id="ARBA00022990"/>
    </source>
</evidence>
<comment type="similarity">
    <text evidence="1">Belongs to the class IV-like SAM-binding methyltransferase superfamily. RNA methyltransferase TrmH family.</text>
</comment>
<dbReference type="Ensembl" id="ENSSHBT00005010955.1">
    <property type="protein sequence ID" value="ENSSHBP00005009094.1"/>
    <property type="gene ID" value="ENSSHBG00005007665.1"/>
</dbReference>
<keyword evidence="4" id="KW-0808">Transferase</keyword>
<dbReference type="EC" id="2.1.1.34" evidence="10"/>
<dbReference type="Proteomes" id="UP000472266">
    <property type="component" value="Chromosome 11"/>
</dbReference>
<name>A0A672U4M4_STRHB</name>
<organism evidence="15 16">
    <name type="scientific">Strigops habroptila</name>
    <name type="common">Kakapo</name>
    <dbReference type="NCBI Taxonomy" id="2489341"/>
    <lineage>
        <taxon>Eukaryota</taxon>
        <taxon>Metazoa</taxon>
        <taxon>Chordata</taxon>
        <taxon>Craniata</taxon>
        <taxon>Vertebrata</taxon>
        <taxon>Euteleostomi</taxon>
        <taxon>Archelosauria</taxon>
        <taxon>Archosauria</taxon>
        <taxon>Dinosauria</taxon>
        <taxon>Saurischia</taxon>
        <taxon>Theropoda</taxon>
        <taxon>Coelurosauria</taxon>
        <taxon>Aves</taxon>
        <taxon>Neognathae</taxon>
        <taxon>Neoaves</taxon>
        <taxon>Telluraves</taxon>
        <taxon>Australaves</taxon>
        <taxon>Psittaciformes</taxon>
        <taxon>Psittacidae</taxon>
        <taxon>Strigops</taxon>
    </lineage>
</organism>
<dbReference type="FunFam" id="3.40.1280.10:FF:000010">
    <property type="entry name" value="probable methyltransferase TARBP1"/>
    <property type="match status" value="1"/>
</dbReference>
<dbReference type="Pfam" id="PF00588">
    <property type="entry name" value="SpoU_methylase"/>
    <property type="match status" value="1"/>
</dbReference>
<dbReference type="Pfam" id="PF25050">
    <property type="entry name" value="TARBP1"/>
    <property type="match status" value="1"/>
</dbReference>
<dbReference type="InterPro" id="IPR029026">
    <property type="entry name" value="tRNA_m1G_MTases_N"/>
</dbReference>
<keyword evidence="6" id="KW-0694">RNA-binding</keyword>
<comment type="catalytic activity">
    <reaction evidence="8">
        <text>guanosine(18) in tRNA + S-adenosyl-L-methionine = 2'-O-methylguanosine(18) in tRNA + S-adenosyl-L-homocysteine + H(+)</text>
        <dbReference type="Rhea" id="RHEA:20077"/>
        <dbReference type="Rhea" id="RHEA-COMP:10190"/>
        <dbReference type="Rhea" id="RHEA-COMP:10192"/>
        <dbReference type="ChEBI" id="CHEBI:15378"/>
        <dbReference type="ChEBI" id="CHEBI:57856"/>
        <dbReference type="ChEBI" id="CHEBI:59789"/>
        <dbReference type="ChEBI" id="CHEBI:74269"/>
        <dbReference type="ChEBI" id="CHEBI:74445"/>
        <dbReference type="EC" id="2.1.1.34"/>
    </reaction>
    <physiologicalReaction direction="left-to-right" evidence="8">
        <dbReference type="Rhea" id="RHEA:20078"/>
    </physiologicalReaction>
</comment>
<feature type="domain" description="TARBP1" evidence="14">
    <location>
        <begin position="210"/>
        <end position="329"/>
    </location>
</feature>
<reference evidence="15" key="2">
    <citation type="submission" date="2025-08" db="UniProtKB">
        <authorList>
            <consortium name="Ensembl"/>
        </authorList>
    </citation>
    <scope>IDENTIFICATION</scope>
</reference>
<dbReference type="PANTHER" id="PTHR12029">
    <property type="entry name" value="RNA METHYLTRANSFERASE"/>
    <property type="match status" value="1"/>
</dbReference>
<evidence type="ECO:0000256" key="9">
    <source>
        <dbReference type="ARBA" id="ARBA00093361"/>
    </source>
</evidence>
<evidence type="ECO:0000256" key="12">
    <source>
        <dbReference type="ARBA" id="ARBA00093656"/>
    </source>
</evidence>
<dbReference type="GO" id="GO:0030488">
    <property type="term" value="P:tRNA methylation"/>
    <property type="evidence" value="ECO:0007669"/>
    <property type="project" value="InterPro"/>
</dbReference>
<keyword evidence="3" id="KW-0489">Methyltransferase</keyword>
<dbReference type="SUPFAM" id="SSF75217">
    <property type="entry name" value="alpha/beta knot"/>
    <property type="match status" value="1"/>
</dbReference>
<dbReference type="InterPro" id="IPR044748">
    <property type="entry name" value="Trm3/TARBP1_C"/>
</dbReference>
<dbReference type="CDD" id="cd18091">
    <property type="entry name" value="SpoU-like_TRM3-like"/>
    <property type="match status" value="1"/>
</dbReference>
<evidence type="ECO:0000256" key="10">
    <source>
        <dbReference type="ARBA" id="ARBA00093594"/>
    </source>
</evidence>
<proteinExistence type="inferred from homology"/>
<evidence type="ECO:0000259" key="14">
    <source>
        <dbReference type="Pfam" id="PF25050"/>
    </source>
</evidence>
<dbReference type="InterPro" id="IPR056921">
    <property type="entry name" value="TARBP1_dom"/>
</dbReference>
<gene>
    <name evidence="15" type="primary">TARBP1</name>
</gene>
<keyword evidence="16" id="KW-1185">Reference proteome</keyword>
<comment type="function">
    <text evidence="9">S-adenosyl-L-methionine-dependent 2'-O-ribose methyltransferase that catalyzes the formation of 2'-O-methylguanosine at position 18 (Gm18) in a subset of tRNA. Selectively mediates Gm18 methylation of tRNAGln-TTG/CTG and tRNASer-TGA/GCT. Gm18 modification can enhance the stability of modified tRNAs.</text>
</comment>
<dbReference type="InterPro" id="IPR001537">
    <property type="entry name" value="SpoU_MeTrfase"/>
</dbReference>
<dbReference type="InterPro" id="IPR045330">
    <property type="entry name" value="TRM3/TARBP1"/>
</dbReference>
<evidence type="ECO:0000256" key="3">
    <source>
        <dbReference type="ARBA" id="ARBA00022603"/>
    </source>
</evidence>
<dbReference type="GO" id="GO:0003723">
    <property type="term" value="F:RNA binding"/>
    <property type="evidence" value="ECO:0007669"/>
    <property type="project" value="UniProtKB-KW"/>
</dbReference>
<protein>
    <recommendedName>
        <fullName evidence="11">tRNA (guanosine(18)-2'-O)-methyltransferase TARBP1</fullName>
        <ecNumber evidence="10">2.1.1.34</ecNumber>
    </recommendedName>
    <alternativeName>
        <fullName evidence="12">TAR RNA-binding protein 1</fullName>
    </alternativeName>
</protein>
<evidence type="ECO:0000313" key="16">
    <source>
        <dbReference type="Proteomes" id="UP000472266"/>
    </source>
</evidence>
<evidence type="ECO:0000256" key="5">
    <source>
        <dbReference type="ARBA" id="ARBA00022691"/>
    </source>
</evidence>
<evidence type="ECO:0000256" key="11">
    <source>
        <dbReference type="ARBA" id="ARBA00093636"/>
    </source>
</evidence>